<gene>
    <name evidence="3" type="ORF">BX591_13461</name>
</gene>
<accession>A0A329BHP1</accession>
<keyword evidence="2" id="KW-0732">Signal</keyword>
<comment type="caution">
    <text evidence="3">The sequence shown here is derived from an EMBL/GenBank/DDBJ whole genome shotgun (WGS) entry which is preliminary data.</text>
</comment>
<dbReference type="AlphaFoldDB" id="A0A329BHP1"/>
<proteinExistence type="predicted"/>
<evidence type="ECO:0000313" key="4">
    <source>
        <dbReference type="Proteomes" id="UP000248918"/>
    </source>
</evidence>
<dbReference type="PROSITE" id="PS51257">
    <property type="entry name" value="PROKAR_LIPOPROTEIN"/>
    <property type="match status" value="1"/>
</dbReference>
<reference evidence="3 4" key="1">
    <citation type="submission" date="2018-06" db="EMBL/GenBank/DDBJ databases">
        <title>Genomic Encyclopedia of Type Strains, Phase III (KMG-III): the genomes of soil and plant-associated and newly described type strains.</title>
        <authorList>
            <person name="Whitman W."/>
        </authorList>
    </citation>
    <scope>NUCLEOTIDE SEQUENCE [LARGE SCALE GENOMIC DNA]</scope>
    <source>
        <strain evidence="3 4">LMG 23644</strain>
    </source>
</reference>
<evidence type="ECO:0000256" key="1">
    <source>
        <dbReference type="SAM" id="MobiDB-lite"/>
    </source>
</evidence>
<feature type="chain" id="PRO_5016334274" description="Secreted protein" evidence="2">
    <location>
        <begin position="24"/>
        <end position="268"/>
    </location>
</feature>
<evidence type="ECO:0000313" key="3">
    <source>
        <dbReference type="EMBL" id="RAS20751.1"/>
    </source>
</evidence>
<feature type="region of interest" description="Disordered" evidence="1">
    <location>
        <begin position="29"/>
        <end position="86"/>
    </location>
</feature>
<dbReference type="Proteomes" id="UP000248918">
    <property type="component" value="Unassembled WGS sequence"/>
</dbReference>
<sequence length="268" mass="26988">MKRFSLTAPATLALAVIATAACAAQPAPLPPNSATTQPMPPMPPAAGGSLPGVSNSAAPMPAPPNAGAPLPPPQARDNGPLDGTPATVSGVVRRFLINPDGDVDGMLLADNTLVRFPPHVGSQVASTISPGDAVNVSGFAQQPNGTLRASLISDTKSGRSIADQPPPADAQRLPRSLAGIGLVKLSAVGRVLRVTTAPRGESDGVLLADGTVIKLAPPAALQFANLLRPGTTIAAQGYGTRNRYGEALQATAFGTPGNLTTLYGNVPQ</sequence>
<evidence type="ECO:0008006" key="5">
    <source>
        <dbReference type="Google" id="ProtNLM"/>
    </source>
</evidence>
<dbReference type="EMBL" id="QLTK01000034">
    <property type="protein sequence ID" value="RAS20751.1"/>
    <property type="molecule type" value="Genomic_DNA"/>
</dbReference>
<name>A0A329BHP1_9BURK</name>
<protein>
    <recommendedName>
        <fullName evidence="5">Secreted protein</fullName>
    </recommendedName>
</protein>
<feature type="signal peptide" evidence="2">
    <location>
        <begin position="1"/>
        <end position="23"/>
    </location>
</feature>
<evidence type="ECO:0000256" key="2">
    <source>
        <dbReference type="SAM" id="SignalP"/>
    </source>
</evidence>
<organism evidence="3 4">
    <name type="scientific">Paraburkholderia bryophila</name>
    <dbReference type="NCBI Taxonomy" id="420952"/>
    <lineage>
        <taxon>Bacteria</taxon>
        <taxon>Pseudomonadati</taxon>
        <taxon>Pseudomonadota</taxon>
        <taxon>Betaproteobacteria</taxon>
        <taxon>Burkholderiales</taxon>
        <taxon>Burkholderiaceae</taxon>
        <taxon>Paraburkholderia</taxon>
    </lineage>
</organism>
<feature type="compositionally biased region" description="Pro residues" evidence="1">
    <location>
        <begin position="60"/>
        <end position="74"/>
    </location>
</feature>